<dbReference type="InterPro" id="IPR052548">
    <property type="entry name" value="Type_VII_TA_antitoxin"/>
</dbReference>
<protein>
    <submittedName>
        <fullName evidence="2">Nucleotidyltransferase domain-containing protein</fullName>
    </submittedName>
</protein>
<name>A0ABT9FRK7_9BACL</name>
<gene>
    <name evidence="2" type="ORF">OIN60_11355</name>
</gene>
<dbReference type="SUPFAM" id="SSF81301">
    <property type="entry name" value="Nucleotidyltransferase"/>
    <property type="match status" value="1"/>
</dbReference>
<dbReference type="RefSeq" id="WP_305754977.1">
    <property type="nucleotide sequence ID" value="NZ_JAPCKK010000016.1"/>
</dbReference>
<accession>A0ABT9FRK7</accession>
<evidence type="ECO:0000313" key="3">
    <source>
        <dbReference type="Proteomes" id="UP001241848"/>
    </source>
</evidence>
<organism evidence="2 3">
    <name type="scientific">Paenibacillus zeirhizosphaerae</name>
    <dbReference type="NCBI Taxonomy" id="2987519"/>
    <lineage>
        <taxon>Bacteria</taxon>
        <taxon>Bacillati</taxon>
        <taxon>Bacillota</taxon>
        <taxon>Bacilli</taxon>
        <taxon>Bacillales</taxon>
        <taxon>Paenibacillaceae</taxon>
        <taxon>Paenibacillus</taxon>
    </lineage>
</organism>
<dbReference type="PANTHER" id="PTHR33933">
    <property type="entry name" value="NUCLEOTIDYLTRANSFERASE"/>
    <property type="match status" value="1"/>
</dbReference>
<dbReference type="InterPro" id="IPR041633">
    <property type="entry name" value="Polbeta"/>
</dbReference>
<dbReference type="CDD" id="cd05403">
    <property type="entry name" value="NT_KNTase_like"/>
    <property type="match status" value="1"/>
</dbReference>
<dbReference type="Proteomes" id="UP001241848">
    <property type="component" value="Unassembled WGS sequence"/>
</dbReference>
<evidence type="ECO:0000313" key="2">
    <source>
        <dbReference type="EMBL" id="MDP4097366.1"/>
    </source>
</evidence>
<keyword evidence="3" id="KW-1185">Reference proteome</keyword>
<proteinExistence type="predicted"/>
<dbReference type="EMBL" id="JAPCKK010000016">
    <property type="protein sequence ID" value="MDP4097366.1"/>
    <property type="molecule type" value="Genomic_DNA"/>
</dbReference>
<dbReference type="PANTHER" id="PTHR33933:SF1">
    <property type="entry name" value="PROTEIN ADENYLYLTRANSFERASE MNTA-RELATED"/>
    <property type="match status" value="1"/>
</dbReference>
<sequence>MQNRKLDESLMKEIRGILKNYGYKNPVSLDFVNSTLAESTDLESPGDIKDSKIGVTGFPSQMDLIDFEVGLKFTEEVKNLFGENLLKVILFGSRARGEAGKHSDYDFMVLVKSSEIDSWPLRAVELKKRVYADFPPMDIMVLTLEEFKNKFFFREAVEKEGVVFFGQTD</sequence>
<dbReference type="InterPro" id="IPR043519">
    <property type="entry name" value="NT_sf"/>
</dbReference>
<comment type="caution">
    <text evidence="2">The sequence shown here is derived from an EMBL/GenBank/DDBJ whole genome shotgun (WGS) entry which is preliminary data.</text>
</comment>
<evidence type="ECO:0000259" key="1">
    <source>
        <dbReference type="Pfam" id="PF18765"/>
    </source>
</evidence>
<reference evidence="2 3" key="1">
    <citation type="submission" date="2022-10" db="EMBL/GenBank/DDBJ databases">
        <title>Paenibacillus description and whole genome data of maize root bacterial community.</title>
        <authorList>
            <person name="Marton D."/>
            <person name="Farkas M."/>
            <person name="Cserhati M."/>
        </authorList>
    </citation>
    <scope>NUCLEOTIDE SEQUENCE [LARGE SCALE GENOMIC DNA]</scope>
    <source>
        <strain evidence="2 3">P96</strain>
    </source>
</reference>
<dbReference type="Gene3D" id="3.30.460.10">
    <property type="entry name" value="Beta Polymerase, domain 2"/>
    <property type="match status" value="1"/>
</dbReference>
<dbReference type="Pfam" id="PF18765">
    <property type="entry name" value="Polbeta"/>
    <property type="match status" value="1"/>
</dbReference>
<feature type="domain" description="Polymerase beta nucleotidyltransferase" evidence="1">
    <location>
        <begin position="77"/>
        <end position="166"/>
    </location>
</feature>